<proteinExistence type="predicted"/>
<evidence type="ECO:0000259" key="1">
    <source>
        <dbReference type="Pfam" id="PF18050"/>
    </source>
</evidence>
<gene>
    <name evidence="2" type="ORF">CLAN_0450</name>
</gene>
<dbReference type="AlphaFoldDB" id="A0A1X9SLS5"/>
<organism evidence="2 3">
    <name type="scientific">Campylobacter lanienae NCTC 13004</name>
    <dbReference type="NCBI Taxonomy" id="1031753"/>
    <lineage>
        <taxon>Bacteria</taxon>
        <taxon>Pseudomonadati</taxon>
        <taxon>Campylobacterota</taxon>
        <taxon>Epsilonproteobacteria</taxon>
        <taxon>Campylobacterales</taxon>
        <taxon>Campylobacteraceae</taxon>
        <taxon>Campylobacter</taxon>
    </lineage>
</organism>
<name>A0A1X9SLS5_9BACT</name>
<reference evidence="3" key="1">
    <citation type="journal article" date="2017" name="Genome Biol. Evol.">
        <title>Comparative Genomic Analysis Identifies a Campylobacter Clade Deficient in Selenium Metabolism.</title>
        <authorList>
            <person name="Miller W.G."/>
            <person name="Yee E."/>
            <person name="Lopes B.S."/>
            <person name="Chapman M.H."/>
            <person name="Huynh S."/>
            <person name="Bono J.L."/>
            <person name="Parker C.T."/>
            <person name="Strachan N.J.C."/>
            <person name="Forbes K.J."/>
        </authorList>
    </citation>
    <scope>NUCLEOTIDE SEQUENCE [LARGE SCALE GENOMIC DNA]</scope>
    <source>
        <strain evidence="3">NCTC 13004</strain>
    </source>
</reference>
<accession>A0A1X9SLS5</accession>
<feature type="domain" description="Cyclophilin-like" evidence="1">
    <location>
        <begin position="24"/>
        <end position="131"/>
    </location>
</feature>
<reference evidence="3" key="2">
    <citation type="journal article" date="2017" name="Genome Biol. Evol.">
        <title>Comparative genomic analysis identifies a Campylobacter clade deficient in selenium metabolism.</title>
        <authorList>
            <person name="Miller W.G."/>
            <person name="Yee E."/>
            <person name="Lopes B.S."/>
            <person name="Chapman M.H."/>
            <person name="Huynh S."/>
            <person name="Bono J.L."/>
            <person name="Parker C.T."/>
            <person name="Strachan N.J.C."/>
            <person name="Forbes K.J."/>
        </authorList>
    </citation>
    <scope>NUCLEOTIDE SEQUENCE [LARGE SCALE GENOMIC DNA]</scope>
    <source>
        <strain evidence="3">NCTC 13004</strain>
    </source>
</reference>
<sequence length="135" mass="15139">MRVILSLFCLFSFVLGEKMEIFVIINEQKLKAVLAENSRAKALYKELEKGDIIINASDYGGFEKSGKLPSPLPRNDEQITMQPCDIILYSGQTFVLAYDTNSWFLTCLGKLDGISKDELKKLLGTGDAKIRLSVR</sequence>
<dbReference type="Proteomes" id="UP000202031">
    <property type="component" value="Chromosome"/>
</dbReference>
<dbReference type="Pfam" id="PF18050">
    <property type="entry name" value="Cyclophil_like2"/>
    <property type="match status" value="1"/>
</dbReference>
<dbReference type="InterPro" id="IPR041183">
    <property type="entry name" value="Cyclophilin-like"/>
</dbReference>
<dbReference type="KEGG" id="clx:CLAN_0450"/>
<dbReference type="EMBL" id="CP015578">
    <property type="protein sequence ID" value="ARQ97206.1"/>
    <property type="molecule type" value="Genomic_DNA"/>
</dbReference>
<evidence type="ECO:0000313" key="2">
    <source>
        <dbReference type="EMBL" id="ARQ97206.1"/>
    </source>
</evidence>
<protein>
    <recommendedName>
        <fullName evidence="1">Cyclophilin-like domain-containing protein</fullName>
    </recommendedName>
</protein>
<evidence type="ECO:0000313" key="3">
    <source>
        <dbReference type="Proteomes" id="UP000202031"/>
    </source>
</evidence>